<proteinExistence type="predicted"/>
<reference evidence="7 8" key="1">
    <citation type="submission" date="2021-03" db="EMBL/GenBank/DDBJ databases">
        <authorList>
            <person name="So Y."/>
        </authorList>
    </citation>
    <scope>NUCLEOTIDE SEQUENCE [LARGE SCALE GENOMIC DNA]</scope>
    <source>
        <strain evidence="7 8">PWR1</strain>
    </source>
</reference>
<keyword evidence="3 4" id="KW-0597">Phosphoprotein</keyword>
<organism evidence="7 8">
    <name type="scientific">Roseomonas nitratireducens</name>
    <dbReference type="NCBI Taxonomy" id="2820810"/>
    <lineage>
        <taxon>Bacteria</taxon>
        <taxon>Pseudomonadati</taxon>
        <taxon>Pseudomonadota</taxon>
        <taxon>Alphaproteobacteria</taxon>
        <taxon>Acetobacterales</taxon>
        <taxon>Roseomonadaceae</taxon>
        <taxon>Roseomonas</taxon>
    </lineage>
</organism>
<dbReference type="SMART" id="SM00387">
    <property type="entry name" value="HATPase_c"/>
    <property type="match status" value="1"/>
</dbReference>
<dbReference type="SMART" id="SM00448">
    <property type="entry name" value="REC"/>
    <property type="match status" value="1"/>
</dbReference>
<dbReference type="Proteomes" id="UP000680815">
    <property type="component" value="Unassembled WGS sequence"/>
</dbReference>
<evidence type="ECO:0000256" key="4">
    <source>
        <dbReference type="PROSITE-ProRule" id="PRU00169"/>
    </source>
</evidence>
<dbReference type="InterPro" id="IPR011006">
    <property type="entry name" value="CheY-like_superfamily"/>
</dbReference>
<dbReference type="InterPro" id="IPR004358">
    <property type="entry name" value="Sig_transdc_His_kin-like_C"/>
</dbReference>
<dbReference type="Pfam" id="PF00072">
    <property type="entry name" value="Response_reg"/>
    <property type="match status" value="1"/>
</dbReference>
<dbReference type="InterPro" id="IPR036890">
    <property type="entry name" value="HATPase_C_sf"/>
</dbReference>
<dbReference type="InterPro" id="IPR036097">
    <property type="entry name" value="HisK_dim/P_sf"/>
</dbReference>
<dbReference type="InterPro" id="IPR035965">
    <property type="entry name" value="PAS-like_dom_sf"/>
</dbReference>
<evidence type="ECO:0000259" key="6">
    <source>
        <dbReference type="PROSITE" id="PS50110"/>
    </source>
</evidence>
<dbReference type="Pfam" id="PF08448">
    <property type="entry name" value="PAS_4"/>
    <property type="match status" value="1"/>
</dbReference>
<evidence type="ECO:0000256" key="1">
    <source>
        <dbReference type="ARBA" id="ARBA00000085"/>
    </source>
</evidence>
<dbReference type="InterPro" id="IPR005467">
    <property type="entry name" value="His_kinase_dom"/>
</dbReference>
<feature type="domain" description="Histidine kinase" evidence="5">
    <location>
        <begin position="146"/>
        <end position="368"/>
    </location>
</feature>
<dbReference type="InterPro" id="IPR001789">
    <property type="entry name" value="Sig_transdc_resp-reg_receiver"/>
</dbReference>
<dbReference type="Gene3D" id="1.10.287.130">
    <property type="match status" value="1"/>
</dbReference>
<evidence type="ECO:0000256" key="2">
    <source>
        <dbReference type="ARBA" id="ARBA00012438"/>
    </source>
</evidence>
<name>A0ABS4AZT6_9PROT</name>
<dbReference type="PRINTS" id="PR00344">
    <property type="entry name" value="BCTRLSENSOR"/>
</dbReference>
<evidence type="ECO:0000313" key="8">
    <source>
        <dbReference type="Proteomes" id="UP000680815"/>
    </source>
</evidence>
<dbReference type="PROSITE" id="PS50110">
    <property type="entry name" value="RESPONSE_REGULATORY"/>
    <property type="match status" value="1"/>
</dbReference>
<dbReference type="InterPro" id="IPR003661">
    <property type="entry name" value="HisK_dim/P_dom"/>
</dbReference>
<dbReference type="EMBL" id="JAGIYZ010000041">
    <property type="protein sequence ID" value="MBP0466878.1"/>
    <property type="molecule type" value="Genomic_DNA"/>
</dbReference>
<dbReference type="Pfam" id="PF00512">
    <property type="entry name" value="HisKA"/>
    <property type="match status" value="1"/>
</dbReference>
<comment type="catalytic activity">
    <reaction evidence="1">
        <text>ATP + protein L-histidine = ADP + protein N-phospho-L-histidine.</text>
        <dbReference type="EC" id="2.7.13.3"/>
    </reaction>
</comment>
<dbReference type="EC" id="2.7.13.3" evidence="2"/>
<keyword evidence="8" id="KW-1185">Reference proteome</keyword>
<protein>
    <recommendedName>
        <fullName evidence="2">histidine kinase</fullName>
        <ecNumber evidence="2">2.7.13.3</ecNumber>
    </recommendedName>
</protein>
<dbReference type="Pfam" id="PF02518">
    <property type="entry name" value="HATPase_c"/>
    <property type="match status" value="1"/>
</dbReference>
<dbReference type="InterPro" id="IPR003594">
    <property type="entry name" value="HATPase_dom"/>
</dbReference>
<dbReference type="Gene3D" id="3.30.565.10">
    <property type="entry name" value="Histidine kinase-like ATPase, C-terminal domain"/>
    <property type="match status" value="1"/>
</dbReference>
<dbReference type="CDD" id="cd00082">
    <property type="entry name" value="HisKA"/>
    <property type="match status" value="1"/>
</dbReference>
<dbReference type="SUPFAM" id="SSF47384">
    <property type="entry name" value="Homodimeric domain of signal transducing histidine kinase"/>
    <property type="match status" value="1"/>
</dbReference>
<feature type="domain" description="Response regulatory" evidence="6">
    <location>
        <begin position="389"/>
        <end position="504"/>
    </location>
</feature>
<gene>
    <name evidence="7" type="ORF">J5Y09_23315</name>
</gene>
<dbReference type="PANTHER" id="PTHR43065:SF42">
    <property type="entry name" value="TWO-COMPONENT SENSOR PPRA"/>
    <property type="match status" value="1"/>
</dbReference>
<accession>A0ABS4AZT6</accession>
<dbReference type="RefSeq" id="WP_209354262.1">
    <property type="nucleotide sequence ID" value="NZ_JAGIYZ010000041.1"/>
</dbReference>
<dbReference type="PROSITE" id="PS50109">
    <property type="entry name" value="HIS_KIN"/>
    <property type="match status" value="1"/>
</dbReference>
<dbReference type="SUPFAM" id="SSF55874">
    <property type="entry name" value="ATPase domain of HSP90 chaperone/DNA topoisomerase II/histidine kinase"/>
    <property type="match status" value="1"/>
</dbReference>
<dbReference type="SUPFAM" id="SSF52172">
    <property type="entry name" value="CheY-like"/>
    <property type="match status" value="1"/>
</dbReference>
<sequence length="508" mass="53596">MTARRDGEGEEAAFQRLFQSEESVGLAVLGTDGRIRFANQALGRLCGAGPLPTAGELAAPLFSAETRAAVAGAIATALGGQAAPVVTARLADPGLPADSMVEVFCRPLRGEPGALLRIADVTARRRIEAQLEQGARLQSVGQLAGGLAHDFNNLLAAISGAAEASLARQPDAATVEDLRQILDSAARGARLVRQLLAFASQQSLAPRVVALRQAVQQIAPLLQRLLGRRHPIELSLADPGPRVRVDPTQLDQVLLNLVVNARDAMPNGGTIRVSLAAVRLTEETPVQGSIVPPGEWAVLAVEDQGRGIPREMISRIFEPFYTTRRGEGGTGLGLSTVLGVLRQSGGHVGVASRPGSGTVFHLWFPAVHEEVEQVAAPRAESAAPSGLRRVLLVEDETPLRRLAVRALTAAGHEVREAEDAEDALAILEDGFVPEVMVSDVTMPGEMDGLALGEAVKARYPEMTIVLVSGYAQRAVGVNLAARGFRFLGKPFRMAELVAAVGDGWEAPE</sequence>
<dbReference type="PANTHER" id="PTHR43065">
    <property type="entry name" value="SENSOR HISTIDINE KINASE"/>
    <property type="match status" value="1"/>
</dbReference>
<feature type="modified residue" description="4-aspartylphosphate" evidence="4">
    <location>
        <position position="439"/>
    </location>
</feature>
<dbReference type="SMART" id="SM00388">
    <property type="entry name" value="HisKA"/>
    <property type="match status" value="1"/>
</dbReference>
<dbReference type="InterPro" id="IPR013656">
    <property type="entry name" value="PAS_4"/>
</dbReference>
<evidence type="ECO:0000259" key="5">
    <source>
        <dbReference type="PROSITE" id="PS50109"/>
    </source>
</evidence>
<evidence type="ECO:0000313" key="7">
    <source>
        <dbReference type="EMBL" id="MBP0466878.1"/>
    </source>
</evidence>
<dbReference type="SUPFAM" id="SSF55785">
    <property type="entry name" value="PYP-like sensor domain (PAS domain)"/>
    <property type="match status" value="1"/>
</dbReference>
<dbReference type="Gene3D" id="3.30.450.20">
    <property type="entry name" value="PAS domain"/>
    <property type="match status" value="1"/>
</dbReference>
<comment type="caution">
    <text evidence="7">The sequence shown here is derived from an EMBL/GenBank/DDBJ whole genome shotgun (WGS) entry which is preliminary data.</text>
</comment>
<evidence type="ECO:0000256" key="3">
    <source>
        <dbReference type="ARBA" id="ARBA00022553"/>
    </source>
</evidence>
<dbReference type="Gene3D" id="3.40.50.2300">
    <property type="match status" value="1"/>
</dbReference>